<evidence type="ECO:0000313" key="5">
    <source>
        <dbReference type="Proteomes" id="UP000641932"/>
    </source>
</evidence>
<evidence type="ECO:0000313" key="4">
    <source>
        <dbReference type="EMBL" id="GGO80608.1"/>
    </source>
</evidence>
<dbReference type="Pfam" id="PF00589">
    <property type="entry name" value="Phage_integrase"/>
    <property type="match status" value="1"/>
</dbReference>
<dbReference type="PROSITE" id="PS51898">
    <property type="entry name" value="TYR_RECOMBINASE"/>
    <property type="match status" value="1"/>
</dbReference>
<reference evidence="4" key="2">
    <citation type="submission" date="2020-09" db="EMBL/GenBank/DDBJ databases">
        <authorList>
            <person name="Sun Q."/>
            <person name="Zhou Y."/>
        </authorList>
    </citation>
    <scope>NUCLEOTIDE SEQUENCE</scope>
    <source>
        <strain evidence="4">CGMCC 4.7201</strain>
    </source>
</reference>
<dbReference type="GO" id="GO:0015074">
    <property type="term" value="P:DNA integration"/>
    <property type="evidence" value="ECO:0007669"/>
    <property type="project" value="InterPro"/>
</dbReference>
<dbReference type="InterPro" id="IPR002104">
    <property type="entry name" value="Integrase_catalytic"/>
</dbReference>
<dbReference type="GO" id="GO:0006310">
    <property type="term" value="P:DNA recombination"/>
    <property type="evidence" value="ECO:0007669"/>
    <property type="project" value="UniProtKB-KW"/>
</dbReference>
<dbReference type="InterPro" id="IPR050090">
    <property type="entry name" value="Tyrosine_recombinase_XerCD"/>
</dbReference>
<dbReference type="GO" id="GO:0003677">
    <property type="term" value="F:DNA binding"/>
    <property type="evidence" value="ECO:0007669"/>
    <property type="project" value="InterPro"/>
</dbReference>
<dbReference type="InterPro" id="IPR011010">
    <property type="entry name" value="DNA_brk_join_enz"/>
</dbReference>
<accession>A0A918DS13</accession>
<reference evidence="4" key="1">
    <citation type="journal article" date="2014" name="Int. J. Syst. Evol. Microbiol.">
        <title>Complete genome sequence of Corynebacterium casei LMG S-19264T (=DSM 44701T), isolated from a smear-ripened cheese.</title>
        <authorList>
            <consortium name="US DOE Joint Genome Institute (JGI-PGF)"/>
            <person name="Walter F."/>
            <person name="Albersmeier A."/>
            <person name="Kalinowski J."/>
            <person name="Ruckert C."/>
        </authorList>
    </citation>
    <scope>NUCLEOTIDE SEQUENCE</scope>
    <source>
        <strain evidence="4">CGMCC 4.7201</strain>
    </source>
</reference>
<feature type="region of interest" description="Disordered" evidence="2">
    <location>
        <begin position="294"/>
        <end position="321"/>
    </location>
</feature>
<protein>
    <recommendedName>
        <fullName evidence="3">Tyr recombinase domain-containing protein</fullName>
    </recommendedName>
</protein>
<evidence type="ECO:0000256" key="1">
    <source>
        <dbReference type="ARBA" id="ARBA00023172"/>
    </source>
</evidence>
<comment type="caution">
    <text evidence="4">The sequence shown here is derived from an EMBL/GenBank/DDBJ whole genome shotgun (WGS) entry which is preliminary data.</text>
</comment>
<dbReference type="PANTHER" id="PTHR30349:SF91">
    <property type="entry name" value="INTA PROTEIN"/>
    <property type="match status" value="1"/>
</dbReference>
<feature type="domain" description="Tyr recombinase" evidence="3">
    <location>
        <begin position="51"/>
        <end position="248"/>
    </location>
</feature>
<dbReference type="InterPro" id="IPR013762">
    <property type="entry name" value="Integrase-like_cat_sf"/>
</dbReference>
<organism evidence="4 5">
    <name type="scientific">Wenjunlia tyrosinilytica</name>
    <dbReference type="NCBI Taxonomy" id="1544741"/>
    <lineage>
        <taxon>Bacteria</taxon>
        <taxon>Bacillati</taxon>
        <taxon>Actinomycetota</taxon>
        <taxon>Actinomycetes</taxon>
        <taxon>Kitasatosporales</taxon>
        <taxon>Streptomycetaceae</taxon>
        <taxon>Wenjunlia</taxon>
    </lineage>
</organism>
<keyword evidence="1" id="KW-0233">DNA recombination</keyword>
<gene>
    <name evidence="4" type="ORF">GCM10012280_02920</name>
</gene>
<keyword evidence="5" id="KW-1185">Reference proteome</keyword>
<dbReference type="EMBL" id="BMMS01000001">
    <property type="protein sequence ID" value="GGO80608.1"/>
    <property type="molecule type" value="Genomic_DNA"/>
</dbReference>
<name>A0A918DS13_9ACTN</name>
<dbReference type="PANTHER" id="PTHR30349">
    <property type="entry name" value="PHAGE INTEGRASE-RELATED"/>
    <property type="match status" value="1"/>
</dbReference>
<dbReference type="Proteomes" id="UP000641932">
    <property type="component" value="Unassembled WGS sequence"/>
</dbReference>
<proteinExistence type="predicted"/>
<sequence>MRAALNAAIARQLITFNAAEHVELASGKRPKGLLWTEERVRHWERTGAKPSPVMVWTPEQLGRFLDAAEGDRLYPMFHLIAFRGLRRGEAVGQNWMDINLDRAELTVAKEIVQDGGTTYESEPKTDGSAATIHLDSRTVTVLRAHRARQNRERLKWGEAWQDTGKAFTREDGSWLHPEAVSDAFRRIVKAAGLPPINLRDLRHGAATLTHAGGGDLHTIKETLRHSTITLTSDTYSNLLPDIDREVSEKAARLVPRSRPKAAGGTSGLTSGSPATAQGSVFPLAKIDLKPFSEVNRGMPVDPLGGAGGTRTHGRRIMSPLL</sequence>
<evidence type="ECO:0000256" key="2">
    <source>
        <dbReference type="SAM" id="MobiDB-lite"/>
    </source>
</evidence>
<dbReference type="CDD" id="cd01189">
    <property type="entry name" value="INT_ICEBs1_C_like"/>
    <property type="match status" value="1"/>
</dbReference>
<dbReference type="SUPFAM" id="SSF56349">
    <property type="entry name" value="DNA breaking-rejoining enzymes"/>
    <property type="match status" value="1"/>
</dbReference>
<evidence type="ECO:0000259" key="3">
    <source>
        <dbReference type="PROSITE" id="PS51898"/>
    </source>
</evidence>
<dbReference type="Gene3D" id="1.10.443.10">
    <property type="entry name" value="Intergrase catalytic core"/>
    <property type="match status" value="1"/>
</dbReference>
<dbReference type="AlphaFoldDB" id="A0A918DS13"/>
<feature type="compositionally biased region" description="Low complexity" evidence="2">
    <location>
        <begin position="261"/>
        <end position="274"/>
    </location>
</feature>
<feature type="region of interest" description="Disordered" evidence="2">
    <location>
        <begin position="249"/>
        <end position="274"/>
    </location>
</feature>